<dbReference type="AlphaFoldDB" id="A0A183EZX4"/>
<evidence type="ECO:0000313" key="3">
    <source>
        <dbReference type="WBParaSite" id="GPUH_0002654501-mRNA-1"/>
    </source>
</evidence>
<gene>
    <name evidence="1" type="ORF">GPUH_LOCUS26515</name>
</gene>
<organism evidence="3">
    <name type="scientific">Gongylonema pulchrum</name>
    <dbReference type="NCBI Taxonomy" id="637853"/>
    <lineage>
        <taxon>Eukaryota</taxon>
        <taxon>Metazoa</taxon>
        <taxon>Ecdysozoa</taxon>
        <taxon>Nematoda</taxon>
        <taxon>Chromadorea</taxon>
        <taxon>Rhabditida</taxon>
        <taxon>Spirurina</taxon>
        <taxon>Spiruromorpha</taxon>
        <taxon>Spiruroidea</taxon>
        <taxon>Gongylonematidae</taxon>
        <taxon>Gongylonema</taxon>
    </lineage>
</organism>
<accession>A0A183EZX4</accession>
<dbReference type="EMBL" id="UYRT01111562">
    <property type="protein sequence ID" value="VDN45664.1"/>
    <property type="molecule type" value="Genomic_DNA"/>
</dbReference>
<name>A0A183EZX4_9BILA</name>
<reference evidence="1 2" key="2">
    <citation type="submission" date="2018-11" db="EMBL/GenBank/DDBJ databases">
        <authorList>
            <consortium name="Pathogen Informatics"/>
        </authorList>
    </citation>
    <scope>NUCLEOTIDE SEQUENCE [LARGE SCALE GENOMIC DNA]</scope>
</reference>
<evidence type="ECO:0000313" key="1">
    <source>
        <dbReference type="EMBL" id="VDN45664.1"/>
    </source>
</evidence>
<dbReference type="Proteomes" id="UP000271098">
    <property type="component" value="Unassembled WGS sequence"/>
</dbReference>
<evidence type="ECO:0000313" key="2">
    <source>
        <dbReference type="Proteomes" id="UP000271098"/>
    </source>
</evidence>
<proteinExistence type="predicted"/>
<protein>
    <submittedName>
        <fullName evidence="1 3">Uncharacterized protein</fullName>
    </submittedName>
</protein>
<reference evidence="3" key="1">
    <citation type="submission" date="2016-06" db="UniProtKB">
        <authorList>
            <consortium name="WormBaseParasite"/>
        </authorList>
    </citation>
    <scope>IDENTIFICATION</scope>
</reference>
<dbReference type="WBParaSite" id="GPUH_0002654501-mRNA-1">
    <property type="protein sequence ID" value="GPUH_0002654501-mRNA-1"/>
    <property type="gene ID" value="GPUH_0002654501"/>
</dbReference>
<sequence>MSTPLQPQIIAEESTTLLNWPQYPTSRLKRPGQGIQQCALTLNSQITNGRNVLCADWKAKMLLKRAFIKPKNERVLSSVFLFP</sequence>
<keyword evidence="2" id="KW-1185">Reference proteome</keyword>